<evidence type="ECO:0000256" key="2">
    <source>
        <dbReference type="ARBA" id="ARBA00022771"/>
    </source>
</evidence>
<dbReference type="InterPro" id="IPR024991">
    <property type="entry name" value="RING-H2_APC11"/>
</dbReference>
<name>H0EIN7_GLAL7</name>
<evidence type="ECO:0000313" key="9">
    <source>
        <dbReference type="Proteomes" id="UP000005446"/>
    </source>
</evidence>
<gene>
    <name evidence="8" type="ORF">M7I_2397</name>
</gene>
<sequence length="121" mass="13356">MTHVRVIDTIVAGSAKLNATEICHFIGAEKSSMKVKIRKWNAVATWRWDIPEDDVCGICQVHFDGTCPKCTYPGDDCKLHRVSYPTSPAVRRVLTETEFEGPEGTGAAANETMEDPADMEV</sequence>
<evidence type="ECO:0000256" key="4">
    <source>
        <dbReference type="ARBA" id="ARBA00022833"/>
    </source>
</evidence>
<keyword evidence="9" id="KW-1185">Reference proteome</keyword>
<evidence type="ECO:0000259" key="7">
    <source>
        <dbReference type="Pfam" id="PF12861"/>
    </source>
</evidence>
<keyword evidence="2" id="KW-0863">Zinc-finger</keyword>
<dbReference type="HOGENOM" id="CLU_2038319_0_0_1"/>
<proteinExistence type="predicted"/>
<feature type="compositionally biased region" description="Acidic residues" evidence="6">
    <location>
        <begin position="112"/>
        <end position="121"/>
    </location>
</feature>
<dbReference type="OrthoDB" id="1681166at2759"/>
<dbReference type="GO" id="GO:0031145">
    <property type="term" value="P:anaphase-promoting complex-dependent catabolic process"/>
    <property type="evidence" value="ECO:0007669"/>
    <property type="project" value="InterPro"/>
</dbReference>
<dbReference type="SUPFAM" id="SSF57850">
    <property type="entry name" value="RING/U-box"/>
    <property type="match status" value="1"/>
</dbReference>
<dbReference type="GO" id="GO:0005680">
    <property type="term" value="C:anaphase-promoting complex"/>
    <property type="evidence" value="ECO:0007669"/>
    <property type="project" value="InterPro"/>
</dbReference>
<comment type="caution">
    <text evidence="8">The sequence shown here is derived from an EMBL/GenBank/DDBJ whole genome shotgun (WGS) entry which is preliminary data.</text>
</comment>
<evidence type="ECO:0000256" key="1">
    <source>
        <dbReference type="ARBA" id="ARBA00022723"/>
    </source>
</evidence>
<dbReference type="GO" id="GO:0097602">
    <property type="term" value="F:cullin family protein binding"/>
    <property type="evidence" value="ECO:0007669"/>
    <property type="project" value="InterPro"/>
</dbReference>
<dbReference type="Proteomes" id="UP000005446">
    <property type="component" value="Unassembled WGS sequence"/>
</dbReference>
<reference evidence="8 9" key="1">
    <citation type="journal article" date="2012" name="Eukaryot. Cell">
        <title>Genome sequence of the fungus Glarea lozoyensis: the first genome sequence of a species from the Helotiaceae family.</title>
        <authorList>
            <person name="Youssar L."/>
            <person name="Gruening B.A."/>
            <person name="Erxleben A."/>
            <person name="Guenther S."/>
            <person name="Huettel W."/>
        </authorList>
    </citation>
    <scope>NUCLEOTIDE SEQUENCE [LARGE SCALE GENOMIC DNA]</scope>
    <source>
        <strain evidence="9">ATCC 74030 / MF5533</strain>
    </source>
</reference>
<protein>
    <submittedName>
        <fullName evidence="8">Putative Anaphase-promoting complex subunit 11</fullName>
    </submittedName>
</protein>
<keyword evidence="1" id="KW-0479">Metal-binding</keyword>
<evidence type="ECO:0000256" key="6">
    <source>
        <dbReference type="SAM" id="MobiDB-lite"/>
    </source>
</evidence>
<feature type="region of interest" description="Disordered" evidence="6">
    <location>
        <begin position="98"/>
        <end position="121"/>
    </location>
</feature>
<dbReference type="GO" id="GO:0061630">
    <property type="term" value="F:ubiquitin protein ligase activity"/>
    <property type="evidence" value="ECO:0007669"/>
    <property type="project" value="InterPro"/>
</dbReference>
<dbReference type="InterPro" id="IPR013083">
    <property type="entry name" value="Znf_RING/FYVE/PHD"/>
</dbReference>
<organism evidence="8 9">
    <name type="scientific">Glarea lozoyensis (strain ATCC 74030 / MF5533)</name>
    <dbReference type="NCBI Taxonomy" id="1104152"/>
    <lineage>
        <taxon>Eukaryota</taxon>
        <taxon>Fungi</taxon>
        <taxon>Dikarya</taxon>
        <taxon>Ascomycota</taxon>
        <taxon>Pezizomycotina</taxon>
        <taxon>Leotiomycetes</taxon>
        <taxon>Helotiales</taxon>
        <taxon>Helotiaceae</taxon>
        <taxon>Glarea</taxon>
    </lineage>
</organism>
<dbReference type="GO" id="GO:0008270">
    <property type="term" value="F:zinc ion binding"/>
    <property type="evidence" value="ECO:0007669"/>
    <property type="project" value="UniProtKB-KW"/>
</dbReference>
<dbReference type="PANTHER" id="PTHR11210">
    <property type="entry name" value="RING BOX"/>
    <property type="match status" value="1"/>
</dbReference>
<evidence type="ECO:0000313" key="8">
    <source>
        <dbReference type="EMBL" id="EHL01608.1"/>
    </source>
</evidence>
<feature type="domain" description="Anaphase-promoting complex subunit 11 RING-H2 finger" evidence="7">
    <location>
        <begin position="53"/>
        <end position="79"/>
    </location>
</feature>
<dbReference type="Gene3D" id="3.30.40.10">
    <property type="entry name" value="Zinc/RING finger domain, C3HC4 (zinc finger)"/>
    <property type="match status" value="1"/>
</dbReference>
<dbReference type="EMBL" id="AGUE01000048">
    <property type="protein sequence ID" value="EHL01608.1"/>
    <property type="molecule type" value="Genomic_DNA"/>
</dbReference>
<dbReference type="InterPro" id="IPR051031">
    <property type="entry name" value="RING-box_E3_Ubiquitin_Ligase"/>
</dbReference>
<keyword evidence="4" id="KW-0862">Zinc</keyword>
<evidence type="ECO:0000256" key="3">
    <source>
        <dbReference type="ARBA" id="ARBA00022786"/>
    </source>
</evidence>
<dbReference type="Pfam" id="PF12861">
    <property type="entry name" value="zf-ANAPC11"/>
    <property type="match status" value="1"/>
</dbReference>
<keyword evidence="3" id="KW-0833">Ubl conjugation pathway</keyword>
<keyword evidence="5" id="KW-0131">Cell cycle</keyword>
<dbReference type="InParanoid" id="H0EIN7"/>
<accession>H0EIN7</accession>
<dbReference type="AlphaFoldDB" id="H0EIN7"/>
<evidence type="ECO:0000256" key="5">
    <source>
        <dbReference type="ARBA" id="ARBA00023306"/>
    </source>
</evidence>